<dbReference type="SMART" id="SM00164">
    <property type="entry name" value="TBC"/>
    <property type="match status" value="1"/>
</dbReference>
<reference evidence="2" key="1">
    <citation type="submission" date="2016-06" db="UniProtKB">
        <authorList>
            <consortium name="WormBaseParasite"/>
        </authorList>
    </citation>
    <scope>IDENTIFICATION</scope>
</reference>
<proteinExistence type="predicted"/>
<dbReference type="SUPFAM" id="SSF47923">
    <property type="entry name" value="Ypt/Rab-GAP domain of gyp1p"/>
    <property type="match status" value="1"/>
</dbReference>
<dbReference type="InterPro" id="IPR050302">
    <property type="entry name" value="Rab_GAP_TBC_domain"/>
</dbReference>
<protein>
    <submittedName>
        <fullName evidence="2">Rab-GAP TBC domain-containing protein</fullName>
    </submittedName>
</protein>
<dbReference type="GO" id="GO:0005096">
    <property type="term" value="F:GTPase activator activity"/>
    <property type="evidence" value="ECO:0007669"/>
    <property type="project" value="TreeGrafter"/>
</dbReference>
<dbReference type="Gene3D" id="1.10.8.270">
    <property type="entry name" value="putative rabgap domain of human tbc1 domain family member 14 like domains"/>
    <property type="match status" value="1"/>
</dbReference>
<dbReference type="GO" id="GO:0031267">
    <property type="term" value="F:small GTPase binding"/>
    <property type="evidence" value="ECO:0007669"/>
    <property type="project" value="TreeGrafter"/>
</dbReference>
<evidence type="ECO:0000259" key="1">
    <source>
        <dbReference type="PROSITE" id="PS50086"/>
    </source>
</evidence>
<dbReference type="PROSITE" id="PS50086">
    <property type="entry name" value="TBC_RABGAP"/>
    <property type="match status" value="1"/>
</dbReference>
<accession>A0A183D2A9</accession>
<organism evidence="2">
    <name type="scientific">Gongylonema pulchrum</name>
    <dbReference type="NCBI Taxonomy" id="637853"/>
    <lineage>
        <taxon>Eukaryota</taxon>
        <taxon>Metazoa</taxon>
        <taxon>Ecdysozoa</taxon>
        <taxon>Nematoda</taxon>
        <taxon>Chromadorea</taxon>
        <taxon>Rhabditida</taxon>
        <taxon>Spirurina</taxon>
        <taxon>Spiruromorpha</taxon>
        <taxon>Spiruroidea</taxon>
        <taxon>Gongylonematidae</taxon>
        <taxon>Gongylonema</taxon>
    </lineage>
</organism>
<dbReference type="Gene3D" id="1.10.472.80">
    <property type="entry name" value="Ypt/Rab-GAP domain of gyp1p, domain 3"/>
    <property type="match status" value="1"/>
</dbReference>
<feature type="domain" description="Rab-GAP TBC" evidence="1">
    <location>
        <begin position="12"/>
        <end position="182"/>
    </location>
</feature>
<dbReference type="AlphaFoldDB" id="A0A183D2A9"/>
<dbReference type="PANTHER" id="PTHR47219:SF20">
    <property type="entry name" value="TBC1 DOMAIN FAMILY MEMBER 2B"/>
    <property type="match status" value="1"/>
</dbReference>
<dbReference type="WBParaSite" id="GPUH_0000285501-mRNA-1">
    <property type="protein sequence ID" value="GPUH_0000285501-mRNA-1"/>
    <property type="gene ID" value="GPUH_0000285501"/>
</dbReference>
<sequence>LQKETRQLIRAGVPNDLRSTIWKLLIHYQVAEIKKKFGKYYYRNLCSTQGSIDEAEIQQLDQVLRAFCLHNPIIGYCQGMNFIAGTAMLLVGPEDTFWFLVAITEKYFNKSYFDHALTGAQADQEVLKELVARRLPRLAAHLEQYDIDLATVTLNWFLALFYDAVPFQVLCFQIFEICGKVYF</sequence>
<name>A0A183D2A9_9BILA</name>
<dbReference type="InterPro" id="IPR035969">
    <property type="entry name" value="Rab-GAP_TBC_sf"/>
</dbReference>
<dbReference type="Pfam" id="PF00566">
    <property type="entry name" value="RabGAP-TBC"/>
    <property type="match status" value="1"/>
</dbReference>
<evidence type="ECO:0000313" key="2">
    <source>
        <dbReference type="WBParaSite" id="GPUH_0000285501-mRNA-1"/>
    </source>
</evidence>
<dbReference type="PANTHER" id="PTHR47219">
    <property type="entry name" value="RAB GTPASE-ACTIVATING PROTEIN 1-LIKE"/>
    <property type="match status" value="1"/>
</dbReference>
<dbReference type="InterPro" id="IPR000195">
    <property type="entry name" value="Rab-GAP-TBC_dom"/>
</dbReference>